<feature type="region of interest" description="Disordered" evidence="1">
    <location>
        <begin position="1380"/>
        <end position="1420"/>
    </location>
</feature>
<name>A0AAJ7CDP6_CEPCN</name>
<evidence type="ECO:0000313" key="4">
    <source>
        <dbReference type="RefSeq" id="XP_015608202.1"/>
    </source>
</evidence>
<gene>
    <name evidence="4 5" type="primary">LOC107274005</name>
</gene>
<keyword evidence="3" id="KW-1185">Reference proteome</keyword>
<dbReference type="Pfam" id="PF00379">
    <property type="entry name" value="Chitin_bind_4"/>
    <property type="match status" value="1"/>
</dbReference>
<feature type="chain" id="PRO_5044708707" evidence="2">
    <location>
        <begin position="18"/>
        <end position="1420"/>
    </location>
</feature>
<protein>
    <submittedName>
        <fullName evidence="4 5">Uncharacterized protein LOC107274005</fullName>
    </submittedName>
</protein>
<dbReference type="RefSeq" id="XP_024947062.1">
    <property type="nucleotide sequence ID" value="XM_025091294.1"/>
</dbReference>
<evidence type="ECO:0000256" key="1">
    <source>
        <dbReference type="SAM" id="MobiDB-lite"/>
    </source>
</evidence>
<dbReference type="PANTHER" id="PTHR47771">
    <property type="entry name" value="LD27203P-RELATED"/>
    <property type="match status" value="1"/>
</dbReference>
<feature type="compositionally biased region" description="Polar residues" evidence="1">
    <location>
        <begin position="1383"/>
        <end position="1393"/>
    </location>
</feature>
<dbReference type="GeneID" id="107274005"/>
<organism evidence="3 4">
    <name type="scientific">Cephus cinctus</name>
    <name type="common">Wheat stem sawfly</name>
    <dbReference type="NCBI Taxonomy" id="211228"/>
    <lineage>
        <taxon>Eukaryota</taxon>
        <taxon>Metazoa</taxon>
        <taxon>Ecdysozoa</taxon>
        <taxon>Arthropoda</taxon>
        <taxon>Hexapoda</taxon>
        <taxon>Insecta</taxon>
        <taxon>Pterygota</taxon>
        <taxon>Neoptera</taxon>
        <taxon>Endopterygota</taxon>
        <taxon>Hymenoptera</taxon>
        <taxon>Cephoidea</taxon>
        <taxon>Cephidae</taxon>
        <taxon>Cephus</taxon>
    </lineage>
</organism>
<evidence type="ECO:0000313" key="3">
    <source>
        <dbReference type="Proteomes" id="UP000694920"/>
    </source>
</evidence>
<dbReference type="PANTHER" id="PTHR47771:SF12">
    <property type="entry name" value="HL02234P-RELATED"/>
    <property type="match status" value="1"/>
</dbReference>
<feature type="compositionally biased region" description="Polar residues" evidence="1">
    <location>
        <begin position="165"/>
        <end position="179"/>
    </location>
</feature>
<proteinExistence type="predicted"/>
<evidence type="ECO:0000313" key="5">
    <source>
        <dbReference type="RefSeq" id="XP_024947062.1"/>
    </source>
</evidence>
<dbReference type="RefSeq" id="XP_015608202.1">
    <property type="nucleotide sequence ID" value="XM_015752716.2"/>
</dbReference>
<dbReference type="KEGG" id="ccin:107274005"/>
<feature type="region of interest" description="Disordered" evidence="1">
    <location>
        <begin position="146"/>
        <end position="192"/>
    </location>
</feature>
<evidence type="ECO:0000256" key="2">
    <source>
        <dbReference type="SAM" id="SignalP"/>
    </source>
</evidence>
<feature type="signal peptide" evidence="2">
    <location>
        <begin position="1"/>
        <end position="17"/>
    </location>
</feature>
<dbReference type="Proteomes" id="UP000694920">
    <property type="component" value="Unplaced"/>
</dbReference>
<dbReference type="InterPro" id="IPR000618">
    <property type="entry name" value="Insect_cuticle"/>
</dbReference>
<sequence>MLLHSLLLIFWATATLATPPPGYVKKPDNDKDPPAYSYRYEIGETDGKGHGKSETRSGELAKGRYYVNSDRSSTDVKYFADEWGYHPLVHYGLSNEHSATSASFALGEPAVTALKNGGDVGPHVELPKMTQRRPLQIIQPYTIEQGVSPTKNYDPGQDLVPEVSPVSQSNDATSSGQPTDENKSDPNESQPILLIPNFTTSRPIYRVTTIAPLPEVTGTNSNLLEDLLLVQNDGNFGQRLPSGATKNFDYQTTTRASTTGSFKLTKQNGDVTYRIHEDENPNRAFLTSVKKNHKQDRLKQYLYSQQLFAPTGRVNISDSILQGLHVFSTTVAPPVSTTATQLSTGGEVNYEYSNTIEHERQSYAGLSSYTTSSSKNSYENAQRNPEIINYELDVNLGTKEKLTTPGLSAYTTKAPPSYKVESSTTVNANRGTFSKPIVVAEIAQYKPEYSTTFTCDDEVSSTPNPGFSTTLGPETLGESILVTPKPRGPGHITTSSVILNPIQAGVALVNAGETHLIGGDTSGGTPAPVKEEIADDTEDASNYDRQEVVQNQDKSRVFYEKINPAFGQERNLVKDILDQEVEVQKSVEIYHNAPMHEIHYPAELIRTDQSYQLQNVNQHSNDNSAATSFDIRNNIYNSEQNTGEKLGSGNILGTVESGSVGQSESLEVRNDGSYQHATLQGLINQPADNQGKYQSQVYVGNNEHSQQVIEEDSNQQVYQSQSLISNTQENTEQQSINLASNSQAYQPQTYVENNQNLEQNINEAANVQVYQPQIYVENNQNAQEQIINEANNGQTYQSQVYVENNQNGHEIVNEVNNAQNSQQQIYFPNNQNVQQQPTNEASNSQVYESQNNVNGNQNALQQAINEGQVYQPQIYIGHNQNPPQQVNIPTNQQVYQSQITQQNGQENAQSQSDVNFGNIQSYKLNQNGATYTSELNHGHQQLAVTLPYTLEASKEITIPGLSREQSVEDTQQDLGKFLDYSLQIPLSKPIDGRTPESGSYVIQVEKQVPYPITQLIEKKVEIPQPHPVQVIQTYPVEVEKVVEKKIQVSQPYPVHVQVPVEKIIEKKIPQTFVVEKIIQKPVPQPYPVEKIVEKTVHVPQPYPVEVEKIVEKKVPVPQPYLVHIQVPVDRIVEKHVAVPQPYPVHIEKIVEKKIPYPVEKLVPQPYPVHINIPQPYPVEKIIEKKVPYPVEIEKFIERKVPYPVPIHVPYGIQYGVSYQQIMKPQLPNLHSIYQRTQTPLYGLPIKNQESSSDSTSQFQGYQYNKPSISFIEGSSNHNNIKHNHVYYSSNTVAPSHDKKHQLAYQSYVNHPYSGAHRRHAMRMSTVEKGIKDQYIGPVPPESPTNIRHSKNSLGIQSKSLQFSTTMTRAPSIVTTRRLRSEAHPQSATGTFRQSKMEYGFKPPMVPSVQYDEKTARKVES</sequence>
<reference evidence="4 5" key="1">
    <citation type="submission" date="2025-04" db="UniProtKB">
        <authorList>
            <consortium name="RefSeq"/>
        </authorList>
    </citation>
    <scope>IDENTIFICATION</scope>
</reference>
<feature type="compositionally biased region" description="Basic and acidic residues" evidence="1">
    <location>
        <begin position="1410"/>
        <end position="1420"/>
    </location>
</feature>
<accession>A0AAJ7CDP6</accession>
<keyword evidence="2" id="KW-0732">Signal</keyword>